<dbReference type="RefSeq" id="WP_036716250.1">
    <property type="nucleotide sequence ID" value="NZ_JRKS01000002.1"/>
</dbReference>
<dbReference type="AlphaFoldDB" id="A0A099FH00"/>
<dbReference type="InterPro" id="IPR052742">
    <property type="entry name" value="Mito_N-acetyltransferase"/>
</dbReference>
<sequence length="171" mass="17952">MTAAGGVAIRPATDHDHDAIWAILEPVYRAGETYCVPQDISRADALTDWFASPYSAFVADSGGRVLGTSHVGANRRGGGAHVANAGFATHPEARGRGIAAALAAHAQDWARAQGFRAMQFNFVVATNADAVHSWQKAGFAVAGRLPGAFHHPRLGYVDALVMYKDLIGATG</sequence>
<dbReference type="InterPro" id="IPR000182">
    <property type="entry name" value="GNAT_dom"/>
</dbReference>
<feature type="domain" description="N-acetyltransferase" evidence="1">
    <location>
        <begin position="7"/>
        <end position="167"/>
    </location>
</feature>
<dbReference type="PANTHER" id="PTHR43138:SF1">
    <property type="entry name" value="N-ACETYLTRANSFERASE ACA1"/>
    <property type="match status" value="1"/>
</dbReference>
<dbReference type="GO" id="GO:0016747">
    <property type="term" value="F:acyltransferase activity, transferring groups other than amino-acyl groups"/>
    <property type="evidence" value="ECO:0007669"/>
    <property type="project" value="InterPro"/>
</dbReference>
<dbReference type="PROSITE" id="PS51186">
    <property type="entry name" value="GNAT"/>
    <property type="match status" value="1"/>
</dbReference>
<comment type="caution">
    <text evidence="2">The sequence shown here is derived from an EMBL/GenBank/DDBJ whole genome shotgun (WGS) entry which is preliminary data.</text>
</comment>
<accession>A0A099FH00</accession>
<reference evidence="2 3" key="2">
    <citation type="submission" date="2014-10" db="EMBL/GenBank/DDBJ databases">
        <title>Paracoccus sanguinis sp. nov., isolated from clinical specimens of New York State patients.</title>
        <authorList>
            <person name="Mingle L.A."/>
            <person name="Cole J.A."/>
            <person name="Lapierre P."/>
            <person name="Musser K.A."/>
        </authorList>
    </citation>
    <scope>NUCLEOTIDE SEQUENCE [LARGE SCALE GENOMIC DNA]</scope>
    <source>
        <strain evidence="2 3">HAMBI 3106</strain>
    </source>
</reference>
<evidence type="ECO:0000313" key="2">
    <source>
        <dbReference type="EMBL" id="KGJ09458.1"/>
    </source>
</evidence>
<name>A0A099FH00_9RHOB</name>
<protein>
    <submittedName>
        <fullName evidence="2">Acetyltransferase</fullName>
    </submittedName>
</protein>
<dbReference type="InterPro" id="IPR016181">
    <property type="entry name" value="Acyl_CoA_acyltransferase"/>
</dbReference>
<gene>
    <name evidence="2" type="ORF">IC63_01465</name>
</gene>
<dbReference type="CDD" id="cd04301">
    <property type="entry name" value="NAT_SF"/>
    <property type="match status" value="1"/>
</dbReference>
<evidence type="ECO:0000313" key="3">
    <source>
        <dbReference type="Proteomes" id="UP000029917"/>
    </source>
</evidence>
<organism evidence="2 3">
    <name type="scientific">Paracoccus sphaerophysae</name>
    <dbReference type="NCBI Taxonomy" id="690417"/>
    <lineage>
        <taxon>Bacteria</taxon>
        <taxon>Pseudomonadati</taxon>
        <taxon>Pseudomonadota</taxon>
        <taxon>Alphaproteobacteria</taxon>
        <taxon>Rhodobacterales</taxon>
        <taxon>Paracoccaceae</taxon>
        <taxon>Paracoccus</taxon>
    </lineage>
</organism>
<proteinExistence type="predicted"/>
<dbReference type="Pfam" id="PF00583">
    <property type="entry name" value="Acetyltransf_1"/>
    <property type="match status" value="1"/>
</dbReference>
<dbReference type="OrthoDB" id="9788300at2"/>
<dbReference type="SUPFAM" id="SSF55729">
    <property type="entry name" value="Acyl-CoA N-acyltransferases (Nat)"/>
    <property type="match status" value="1"/>
</dbReference>
<dbReference type="STRING" id="690417.IC63_01465"/>
<reference evidence="2 3" key="1">
    <citation type="submission" date="2014-09" db="EMBL/GenBank/DDBJ databases">
        <authorList>
            <person name="McGinnis J.M."/>
            <person name="Wolfgang W.J."/>
        </authorList>
    </citation>
    <scope>NUCLEOTIDE SEQUENCE [LARGE SCALE GENOMIC DNA]</scope>
    <source>
        <strain evidence="2 3">HAMBI 3106</strain>
    </source>
</reference>
<dbReference type="PANTHER" id="PTHR43138">
    <property type="entry name" value="ACETYLTRANSFERASE, GNAT FAMILY"/>
    <property type="match status" value="1"/>
</dbReference>
<dbReference type="Gene3D" id="3.40.630.30">
    <property type="match status" value="1"/>
</dbReference>
<keyword evidence="2" id="KW-0808">Transferase</keyword>
<dbReference type="Proteomes" id="UP000029917">
    <property type="component" value="Unassembled WGS sequence"/>
</dbReference>
<keyword evidence="3" id="KW-1185">Reference proteome</keyword>
<dbReference type="EMBL" id="JRKS01000002">
    <property type="protein sequence ID" value="KGJ09458.1"/>
    <property type="molecule type" value="Genomic_DNA"/>
</dbReference>
<evidence type="ECO:0000259" key="1">
    <source>
        <dbReference type="PROSITE" id="PS51186"/>
    </source>
</evidence>